<protein>
    <submittedName>
        <fullName evidence="3">DUF1080 domain-containing protein</fullName>
    </submittedName>
</protein>
<keyword evidence="4" id="KW-1185">Reference proteome</keyword>
<dbReference type="EMBL" id="CP053085">
    <property type="protein sequence ID" value="QJR36969.1"/>
    <property type="molecule type" value="Genomic_DNA"/>
</dbReference>
<keyword evidence="1" id="KW-0732">Signal</keyword>
<feature type="chain" id="PRO_5026730091" evidence="1">
    <location>
        <begin position="23"/>
        <end position="311"/>
    </location>
</feature>
<feature type="domain" description="3-keto-alpha-glucoside-1,2-lyase/3-keto-2-hydroxy-glucal hydratase" evidence="2">
    <location>
        <begin position="141"/>
        <end position="306"/>
    </location>
</feature>
<dbReference type="Proteomes" id="UP000500938">
    <property type="component" value="Chromosome"/>
</dbReference>
<organism evidence="3 4">
    <name type="scientific">Gemmatimonas groenlandica</name>
    <dbReference type="NCBI Taxonomy" id="2732249"/>
    <lineage>
        <taxon>Bacteria</taxon>
        <taxon>Pseudomonadati</taxon>
        <taxon>Gemmatimonadota</taxon>
        <taxon>Gemmatimonadia</taxon>
        <taxon>Gemmatimonadales</taxon>
        <taxon>Gemmatimonadaceae</taxon>
        <taxon>Gemmatimonas</taxon>
    </lineage>
</organism>
<sequence length="311" mass="33187">MTRHFAIVSAALVASLSTTAGAQANAPVIGRWDLTVQGANGPYPSWVEVSLSGNRTLVGRFVAGGGSARPIAKVTYADNTMRFAIPPQWDAANKDMTFEGTLANDMLTGTIVTSGGERQSFTGKRAPALRRTVAPVWGAPVTLFNGRDLSGWRSFGGTNNWKVVSSVLTNTKPGANLMTDAKFTDFTLHIEFRYPKNGNSGVYLRGRHEVQVEDISDAELNSTHIGGVYGFLVPNENAAKGPGVWNTYDITLIGRRVTVVLNGKTVIADQVIPGITGGALDSDEGAPGPIYLQGDHTTVEYRNIVITPVKP</sequence>
<proteinExistence type="predicted"/>
<gene>
    <name evidence="3" type="ORF">HKW67_16310</name>
</gene>
<dbReference type="GO" id="GO:0016787">
    <property type="term" value="F:hydrolase activity"/>
    <property type="evidence" value="ECO:0007669"/>
    <property type="project" value="InterPro"/>
</dbReference>
<reference evidence="3 4" key="1">
    <citation type="submission" date="2020-05" db="EMBL/GenBank/DDBJ databases">
        <title>Complete genome sequence of Gemmatimonas greenlandica TET16.</title>
        <authorList>
            <person name="Zeng Y."/>
        </authorList>
    </citation>
    <scope>NUCLEOTIDE SEQUENCE [LARGE SCALE GENOMIC DNA]</scope>
    <source>
        <strain evidence="3 4">TET16</strain>
    </source>
</reference>
<dbReference type="Gene3D" id="2.60.120.560">
    <property type="entry name" value="Exo-inulinase, domain 1"/>
    <property type="match status" value="1"/>
</dbReference>
<dbReference type="AlphaFoldDB" id="A0A6M4ITC6"/>
<evidence type="ECO:0000313" key="3">
    <source>
        <dbReference type="EMBL" id="QJR36969.1"/>
    </source>
</evidence>
<accession>A0A6M4ITC6</accession>
<name>A0A6M4ITC6_9BACT</name>
<evidence type="ECO:0000259" key="2">
    <source>
        <dbReference type="Pfam" id="PF06439"/>
    </source>
</evidence>
<feature type="signal peptide" evidence="1">
    <location>
        <begin position="1"/>
        <end position="22"/>
    </location>
</feature>
<evidence type="ECO:0000313" key="4">
    <source>
        <dbReference type="Proteomes" id="UP000500938"/>
    </source>
</evidence>
<evidence type="ECO:0000256" key="1">
    <source>
        <dbReference type="SAM" id="SignalP"/>
    </source>
</evidence>
<dbReference type="InterPro" id="IPR010496">
    <property type="entry name" value="AL/BT2_dom"/>
</dbReference>
<dbReference type="Pfam" id="PF06439">
    <property type="entry name" value="3keto-disac_hyd"/>
    <property type="match status" value="1"/>
</dbReference>
<dbReference type="KEGG" id="ggr:HKW67_16310"/>